<dbReference type="AlphaFoldDB" id="A0A6S7LB56"/>
<dbReference type="OrthoDB" id="10439194at2759"/>
<protein>
    <submittedName>
        <fullName evidence="1">Uncharacterized protein</fullName>
    </submittedName>
</protein>
<feature type="non-terminal residue" evidence="1">
    <location>
        <position position="1"/>
    </location>
</feature>
<gene>
    <name evidence="1" type="ORF">PACLA_8A020830</name>
</gene>
<dbReference type="EMBL" id="CACRXK020020523">
    <property type="protein sequence ID" value="CAB4034902.1"/>
    <property type="molecule type" value="Genomic_DNA"/>
</dbReference>
<evidence type="ECO:0000313" key="2">
    <source>
        <dbReference type="Proteomes" id="UP001152795"/>
    </source>
</evidence>
<sequence>FGKCIAAGSLISDDGWGRCYWAEMVSNCLSDNARFSYIDTTLLHNIKTGGTLASKYGTNKYNNRLFIYDGKNQDGRNFENNDNHRLKQTAAGSLFLYDNSVNSCAQPNGIYVDQKKDGCSDTAEQKFTFGNEYIKF</sequence>
<organism evidence="1 2">
    <name type="scientific">Paramuricea clavata</name>
    <name type="common">Red gorgonian</name>
    <name type="synonym">Violescent sea-whip</name>
    <dbReference type="NCBI Taxonomy" id="317549"/>
    <lineage>
        <taxon>Eukaryota</taxon>
        <taxon>Metazoa</taxon>
        <taxon>Cnidaria</taxon>
        <taxon>Anthozoa</taxon>
        <taxon>Octocorallia</taxon>
        <taxon>Malacalcyonacea</taxon>
        <taxon>Plexauridae</taxon>
        <taxon>Paramuricea</taxon>
    </lineage>
</organism>
<dbReference type="Proteomes" id="UP001152795">
    <property type="component" value="Unassembled WGS sequence"/>
</dbReference>
<accession>A0A6S7LB56</accession>
<name>A0A6S7LB56_PARCT</name>
<evidence type="ECO:0000313" key="1">
    <source>
        <dbReference type="EMBL" id="CAB4034902.1"/>
    </source>
</evidence>
<comment type="caution">
    <text evidence="1">The sequence shown here is derived from an EMBL/GenBank/DDBJ whole genome shotgun (WGS) entry which is preliminary data.</text>
</comment>
<reference evidence="1" key="1">
    <citation type="submission" date="2020-04" db="EMBL/GenBank/DDBJ databases">
        <authorList>
            <person name="Alioto T."/>
            <person name="Alioto T."/>
            <person name="Gomez Garrido J."/>
        </authorList>
    </citation>
    <scope>NUCLEOTIDE SEQUENCE</scope>
    <source>
        <strain evidence="1">A484AB</strain>
    </source>
</reference>
<proteinExistence type="predicted"/>
<keyword evidence="2" id="KW-1185">Reference proteome</keyword>